<dbReference type="GO" id="GO:0004252">
    <property type="term" value="F:serine-type endopeptidase activity"/>
    <property type="evidence" value="ECO:0007669"/>
    <property type="project" value="TreeGrafter"/>
</dbReference>
<sequence length="329" mass="37794">MSFEQQIQKESERFHTLCDRLFDTQWSEAALPEAQAQLTACENQARLTQNNIDAFNAAADKEYERLVNIKGHGVKHVWYKIRGKLEQHLDEQEMTWLRDFEKCKEEEQRLLLLKEKINTAQTYLQQCQDTCEETTTQHAIPSSTTNNETVAIANGDTNLSRIIYFKKKEEYTPSDSRFNTSETEFSFGAYHQYELLGARSETVSGWYLSPWNITSDKVSLAFLIHGGPQNSWYNTWGRGWNFQVYAAQGYAVIGINFHGSDSYGQSFTDSITGEYGTLPYEDLQLGLTAILKQKPYIDENRAVALGASYGGFMINWTVGHHRRIMILRT</sequence>
<gene>
    <name evidence="4" type="ORF">OTI717_LOCUS30003</name>
</gene>
<evidence type="ECO:0000313" key="4">
    <source>
        <dbReference type="EMBL" id="CAF4019301.1"/>
    </source>
</evidence>
<dbReference type="EMBL" id="CAJOAX010007831">
    <property type="protein sequence ID" value="CAF4019301.1"/>
    <property type="molecule type" value="Genomic_DNA"/>
</dbReference>
<name>A0A819PVD4_9BILA</name>
<dbReference type="Pfam" id="PF00326">
    <property type="entry name" value="Peptidase_S9"/>
    <property type="match status" value="1"/>
</dbReference>
<accession>A0A819PVD4</accession>
<dbReference type="Proteomes" id="UP000663823">
    <property type="component" value="Unassembled WGS sequence"/>
</dbReference>
<keyword evidence="2" id="KW-0378">Hydrolase</keyword>
<proteinExistence type="predicted"/>
<feature type="domain" description="Peptidase S9 prolyl oligopeptidase catalytic" evidence="3">
    <location>
        <begin position="239"/>
        <end position="323"/>
    </location>
</feature>
<dbReference type="Gene3D" id="3.40.50.1820">
    <property type="entry name" value="alpha/beta hydrolase"/>
    <property type="match status" value="1"/>
</dbReference>
<dbReference type="PANTHER" id="PTHR42776">
    <property type="entry name" value="SERINE PEPTIDASE S9 FAMILY MEMBER"/>
    <property type="match status" value="1"/>
</dbReference>
<evidence type="ECO:0000256" key="1">
    <source>
        <dbReference type="ARBA" id="ARBA00022729"/>
    </source>
</evidence>
<dbReference type="InterPro" id="IPR001375">
    <property type="entry name" value="Peptidase_S9_cat"/>
</dbReference>
<evidence type="ECO:0000259" key="3">
    <source>
        <dbReference type="Pfam" id="PF00326"/>
    </source>
</evidence>
<dbReference type="AlphaFoldDB" id="A0A819PVD4"/>
<dbReference type="InterPro" id="IPR029058">
    <property type="entry name" value="AB_hydrolase_fold"/>
</dbReference>
<dbReference type="SUPFAM" id="SSF53474">
    <property type="entry name" value="alpha/beta-Hydrolases"/>
    <property type="match status" value="1"/>
</dbReference>
<protein>
    <recommendedName>
        <fullName evidence="3">Peptidase S9 prolyl oligopeptidase catalytic domain-containing protein</fullName>
    </recommendedName>
</protein>
<organism evidence="4 5">
    <name type="scientific">Rotaria sordida</name>
    <dbReference type="NCBI Taxonomy" id="392033"/>
    <lineage>
        <taxon>Eukaryota</taxon>
        <taxon>Metazoa</taxon>
        <taxon>Spiralia</taxon>
        <taxon>Gnathifera</taxon>
        <taxon>Rotifera</taxon>
        <taxon>Eurotatoria</taxon>
        <taxon>Bdelloidea</taxon>
        <taxon>Philodinida</taxon>
        <taxon>Philodinidae</taxon>
        <taxon>Rotaria</taxon>
    </lineage>
</organism>
<dbReference type="PANTHER" id="PTHR42776:SF13">
    <property type="entry name" value="DIPEPTIDYL-PEPTIDASE 5"/>
    <property type="match status" value="1"/>
</dbReference>
<reference evidence="4" key="1">
    <citation type="submission" date="2021-02" db="EMBL/GenBank/DDBJ databases">
        <authorList>
            <person name="Nowell W R."/>
        </authorList>
    </citation>
    <scope>NUCLEOTIDE SEQUENCE</scope>
</reference>
<comment type="caution">
    <text evidence="4">The sequence shown here is derived from an EMBL/GenBank/DDBJ whole genome shotgun (WGS) entry which is preliminary data.</text>
</comment>
<evidence type="ECO:0000313" key="5">
    <source>
        <dbReference type="Proteomes" id="UP000663823"/>
    </source>
</evidence>
<dbReference type="GO" id="GO:0006508">
    <property type="term" value="P:proteolysis"/>
    <property type="evidence" value="ECO:0007669"/>
    <property type="project" value="InterPro"/>
</dbReference>
<evidence type="ECO:0000256" key="2">
    <source>
        <dbReference type="ARBA" id="ARBA00022801"/>
    </source>
</evidence>
<keyword evidence="1" id="KW-0732">Signal</keyword>